<organism evidence="1 2">
    <name type="scientific">Asanoa ishikariensis</name>
    <dbReference type="NCBI Taxonomy" id="137265"/>
    <lineage>
        <taxon>Bacteria</taxon>
        <taxon>Bacillati</taxon>
        <taxon>Actinomycetota</taxon>
        <taxon>Actinomycetes</taxon>
        <taxon>Micromonosporales</taxon>
        <taxon>Micromonosporaceae</taxon>
        <taxon>Asanoa</taxon>
    </lineage>
</organism>
<dbReference type="RefSeq" id="WP_090790200.1">
    <property type="nucleotide sequence ID" value="NZ_BOND01000026.1"/>
</dbReference>
<dbReference type="STRING" id="137265.SAMN05421684_2436"/>
<gene>
    <name evidence="1" type="ORF">SAMN05421684_2436</name>
</gene>
<dbReference type="Proteomes" id="UP000199632">
    <property type="component" value="Unassembled WGS sequence"/>
</dbReference>
<dbReference type="AlphaFoldDB" id="A0A1H3NY57"/>
<dbReference type="EMBL" id="FNQB01000001">
    <property type="protein sequence ID" value="SDY93826.1"/>
    <property type="molecule type" value="Genomic_DNA"/>
</dbReference>
<keyword evidence="2" id="KW-1185">Reference proteome</keyword>
<reference evidence="2" key="1">
    <citation type="submission" date="2016-10" db="EMBL/GenBank/DDBJ databases">
        <authorList>
            <person name="Varghese N."/>
            <person name="Submissions S."/>
        </authorList>
    </citation>
    <scope>NUCLEOTIDE SEQUENCE [LARGE SCALE GENOMIC DNA]</scope>
    <source>
        <strain evidence="2">DSM 44718</strain>
    </source>
</reference>
<evidence type="ECO:0000313" key="1">
    <source>
        <dbReference type="EMBL" id="SDY93826.1"/>
    </source>
</evidence>
<accession>A0A1H3NY57</accession>
<name>A0A1H3NY57_9ACTN</name>
<sequence length="104" mass="11568">MTASPTLVTADGTQLPDPDPAQIAAAVRALTIDDWFVILEFGDDTFLQVAVKEDWYALERRAGGDETHVGTEVTALDEVVEAFQAYARQDPDWIARYTWNPVKL</sequence>
<evidence type="ECO:0000313" key="2">
    <source>
        <dbReference type="Proteomes" id="UP000199632"/>
    </source>
</evidence>
<protein>
    <submittedName>
        <fullName evidence="1">Uncharacterized protein</fullName>
    </submittedName>
</protein>
<dbReference type="OrthoDB" id="3390084at2"/>
<proteinExistence type="predicted"/>